<dbReference type="PANTHER" id="PTHR13131">
    <property type="entry name" value="CYSTINOSIN"/>
    <property type="match status" value="1"/>
</dbReference>
<gene>
    <name evidence="8" type="ORF">TTHERM_000752280</name>
</gene>
<evidence type="ECO:0000256" key="2">
    <source>
        <dbReference type="ARBA" id="ARBA00022448"/>
    </source>
</evidence>
<evidence type="ECO:0000256" key="6">
    <source>
        <dbReference type="ARBA" id="ARBA00023136"/>
    </source>
</evidence>
<evidence type="ECO:0000256" key="7">
    <source>
        <dbReference type="SAM" id="Phobius"/>
    </source>
</evidence>
<dbReference type="Pfam" id="PF04193">
    <property type="entry name" value="PQ-loop"/>
    <property type="match status" value="2"/>
</dbReference>
<keyword evidence="5 7" id="KW-1133">Transmembrane helix</keyword>
<evidence type="ECO:0000256" key="1">
    <source>
        <dbReference type="ARBA" id="ARBA00004127"/>
    </source>
</evidence>
<dbReference type="GO" id="GO:0012505">
    <property type="term" value="C:endomembrane system"/>
    <property type="evidence" value="ECO:0007669"/>
    <property type="project" value="UniProtKB-SubCell"/>
</dbReference>
<evidence type="ECO:0000313" key="9">
    <source>
        <dbReference type="Proteomes" id="UP000009168"/>
    </source>
</evidence>
<feature type="transmembrane region" description="Helical" evidence="7">
    <location>
        <begin position="178"/>
        <end position="197"/>
    </location>
</feature>
<feature type="transmembrane region" description="Helical" evidence="7">
    <location>
        <begin position="81"/>
        <end position="100"/>
    </location>
</feature>
<dbReference type="InParanoid" id="W7XJ35"/>
<evidence type="ECO:0000256" key="5">
    <source>
        <dbReference type="ARBA" id="ARBA00022989"/>
    </source>
</evidence>
<keyword evidence="9" id="KW-1185">Reference proteome</keyword>
<proteinExistence type="predicted"/>
<reference evidence="9" key="1">
    <citation type="journal article" date="2006" name="PLoS Biol.">
        <title>Macronuclear genome sequence of the ciliate Tetrahymena thermophila, a model eukaryote.</title>
        <authorList>
            <person name="Eisen J.A."/>
            <person name="Coyne R.S."/>
            <person name="Wu M."/>
            <person name="Wu D."/>
            <person name="Thiagarajan M."/>
            <person name="Wortman J.R."/>
            <person name="Badger J.H."/>
            <person name="Ren Q."/>
            <person name="Amedeo P."/>
            <person name="Jones K.M."/>
            <person name="Tallon L.J."/>
            <person name="Delcher A.L."/>
            <person name="Salzberg S.L."/>
            <person name="Silva J.C."/>
            <person name="Haas B.J."/>
            <person name="Majoros W.H."/>
            <person name="Farzad M."/>
            <person name="Carlton J.M."/>
            <person name="Smith R.K. Jr."/>
            <person name="Garg J."/>
            <person name="Pearlman R.E."/>
            <person name="Karrer K.M."/>
            <person name="Sun L."/>
            <person name="Manning G."/>
            <person name="Elde N.C."/>
            <person name="Turkewitz A.P."/>
            <person name="Asai D.J."/>
            <person name="Wilkes D.E."/>
            <person name="Wang Y."/>
            <person name="Cai H."/>
            <person name="Collins K."/>
            <person name="Stewart B.A."/>
            <person name="Lee S.R."/>
            <person name="Wilamowska K."/>
            <person name="Weinberg Z."/>
            <person name="Ruzzo W.L."/>
            <person name="Wloga D."/>
            <person name="Gaertig J."/>
            <person name="Frankel J."/>
            <person name="Tsao C.-C."/>
            <person name="Gorovsky M.A."/>
            <person name="Keeling P.J."/>
            <person name="Waller R.F."/>
            <person name="Patron N.J."/>
            <person name="Cherry J.M."/>
            <person name="Stover N.A."/>
            <person name="Krieger C.J."/>
            <person name="del Toro C."/>
            <person name="Ryder H.F."/>
            <person name="Williamson S.C."/>
            <person name="Barbeau R.A."/>
            <person name="Hamilton E.P."/>
            <person name="Orias E."/>
        </authorList>
    </citation>
    <scope>NUCLEOTIDE SEQUENCE [LARGE SCALE GENOMIC DNA]</scope>
    <source>
        <strain evidence="9">SB210</strain>
    </source>
</reference>
<sequence>MSESQLSYISSQIIGWIYFTAWTISFYGQIYENYKLKRAEGIKFDYVYLNLTGYAFYSIALSVGYFDLSEGAIKGVQIQDILFAYHGAIMTLVQLIQMFIYPTGSNKLSKMIKFSIAFYWLFFIFYFYLTNISNSINPPTYLNVWNMIGYIKVIITVKKYVIQSYYNYKRKSTEGWSIFNVLCDFTGGVLSFVQVLIDHIFRGISIVFPKIALGLFTIIFDLIFILQHYVIYKDSLQEDTRKLYQMQELEDNKVNQIQEDQQISTDYQEFNIKKLSNTQNIQ</sequence>
<accession>W7XJ35</accession>
<dbReference type="EMBL" id="GG662655">
    <property type="protein sequence ID" value="EWS73814.1"/>
    <property type="molecule type" value="Genomic_DNA"/>
</dbReference>
<keyword evidence="2" id="KW-0813">Transport</keyword>
<feature type="transmembrane region" description="Helical" evidence="7">
    <location>
        <begin position="203"/>
        <end position="226"/>
    </location>
</feature>
<evidence type="ECO:0000256" key="3">
    <source>
        <dbReference type="ARBA" id="ARBA00022692"/>
    </source>
</evidence>
<keyword evidence="4" id="KW-0677">Repeat</keyword>
<protein>
    <submittedName>
        <fullName evidence="8">PQ loop protein</fullName>
    </submittedName>
</protein>
<feature type="transmembrane region" description="Helical" evidence="7">
    <location>
        <begin position="47"/>
        <end position="66"/>
    </location>
</feature>
<dbReference type="KEGG" id="tet:TTHERM_000752280"/>
<dbReference type="GO" id="GO:0005774">
    <property type="term" value="C:vacuolar membrane"/>
    <property type="evidence" value="ECO:0007669"/>
    <property type="project" value="TreeGrafter"/>
</dbReference>
<dbReference type="Gene3D" id="1.20.1280.290">
    <property type="match status" value="2"/>
</dbReference>
<keyword evidence="6 7" id="KW-0472">Membrane</keyword>
<feature type="transmembrane region" description="Helical" evidence="7">
    <location>
        <begin position="112"/>
        <end position="129"/>
    </location>
</feature>
<comment type="subcellular location">
    <subcellularLocation>
        <location evidence="1">Endomembrane system</location>
        <topology evidence="1">Multi-pass membrane protein</topology>
    </subcellularLocation>
</comment>
<dbReference type="PANTHER" id="PTHR13131:SF5">
    <property type="entry name" value="CYSTINOSIN"/>
    <property type="match status" value="1"/>
</dbReference>
<dbReference type="GeneID" id="24440508"/>
<evidence type="ECO:0000256" key="4">
    <source>
        <dbReference type="ARBA" id="ARBA00022737"/>
    </source>
</evidence>
<dbReference type="AlphaFoldDB" id="W7XJ35"/>
<dbReference type="RefSeq" id="XP_012653637.1">
    <property type="nucleotide sequence ID" value="XM_012798183.1"/>
</dbReference>
<dbReference type="Proteomes" id="UP000009168">
    <property type="component" value="Unassembled WGS sequence"/>
</dbReference>
<keyword evidence="3 7" id="KW-0812">Transmembrane</keyword>
<dbReference type="InterPro" id="IPR005282">
    <property type="entry name" value="LC_transporter"/>
</dbReference>
<evidence type="ECO:0000313" key="8">
    <source>
        <dbReference type="EMBL" id="EWS73814.1"/>
    </source>
</evidence>
<name>W7XJ35_TETTS</name>
<dbReference type="SMART" id="SM00679">
    <property type="entry name" value="CTNS"/>
    <property type="match status" value="2"/>
</dbReference>
<dbReference type="GO" id="GO:0015184">
    <property type="term" value="F:L-cystine transmembrane transporter activity"/>
    <property type="evidence" value="ECO:0007669"/>
    <property type="project" value="TreeGrafter"/>
</dbReference>
<dbReference type="InterPro" id="IPR006603">
    <property type="entry name" value="PQ-loop_rpt"/>
</dbReference>
<dbReference type="OrthoDB" id="75720at2759"/>
<feature type="transmembrane region" description="Helical" evidence="7">
    <location>
        <begin position="6"/>
        <end position="27"/>
    </location>
</feature>
<organism evidence="8 9">
    <name type="scientific">Tetrahymena thermophila (strain SB210)</name>
    <dbReference type="NCBI Taxonomy" id="312017"/>
    <lineage>
        <taxon>Eukaryota</taxon>
        <taxon>Sar</taxon>
        <taxon>Alveolata</taxon>
        <taxon>Ciliophora</taxon>
        <taxon>Intramacronucleata</taxon>
        <taxon>Oligohymenophorea</taxon>
        <taxon>Hymenostomatida</taxon>
        <taxon>Tetrahymenina</taxon>
        <taxon>Tetrahymenidae</taxon>
        <taxon>Tetrahymena</taxon>
    </lineage>
</organism>